<keyword evidence="2 5" id="KW-0812">Transmembrane</keyword>
<proteinExistence type="predicted"/>
<dbReference type="Proteomes" id="UP000198755">
    <property type="component" value="Unassembled WGS sequence"/>
</dbReference>
<keyword evidence="3 5" id="KW-1133">Transmembrane helix</keyword>
<name>A0A1I4DAU8_9HYPH</name>
<dbReference type="OrthoDB" id="9814012at2"/>
<comment type="subcellular location">
    <subcellularLocation>
        <location evidence="1">Membrane</location>
        <topology evidence="1">Multi-pass membrane protein</topology>
    </subcellularLocation>
</comment>
<dbReference type="InterPro" id="IPR006603">
    <property type="entry name" value="PQ-loop_rpt"/>
</dbReference>
<evidence type="ECO:0000256" key="1">
    <source>
        <dbReference type="ARBA" id="ARBA00004141"/>
    </source>
</evidence>
<evidence type="ECO:0000256" key="4">
    <source>
        <dbReference type="ARBA" id="ARBA00023136"/>
    </source>
</evidence>
<organism evidence="6 7">
    <name type="scientific">Methylocapsa palsarum</name>
    <dbReference type="NCBI Taxonomy" id="1612308"/>
    <lineage>
        <taxon>Bacteria</taxon>
        <taxon>Pseudomonadati</taxon>
        <taxon>Pseudomonadota</taxon>
        <taxon>Alphaproteobacteria</taxon>
        <taxon>Hyphomicrobiales</taxon>
        <taxon>Beijerinckiaceae</taxon>
        <taxon>Methylocapsa</taxon>
    </lineage>
</organism>
<feature type="transmembrane region" description="Helical" evidence="5">
    <location>
        <begin position="6"/>
        <end position="27"/>
    </location>
</feature>
<evidence type="ECO:0000256" key="3">
    <source>
        <dbReference type="ARBA" id="ARBA00022989"/>
    </source>
</evidence>
<feature type="transmembrane region" description="Helical" evidence="5">
    <location>
        <begin position="62"/>
        <end position="82"/>
    </location>
</feature>
<evidence type="ECO:0000256" key="2">
    <source>
        <dbReference type="ARBA" id="ARBA00022692"/>
    </source>
</evidence>
<reference evidence="6 7" key="1">
    <citation type="submission" date="2016-10" db="EMBL/GenBank/DDBJ databases">
        <authorList>
            <person name="de Groot N.N."/>
        </authorList>
    </citation>
    <scope>NUCLEOTIDE SEQUENCE [LARGE SCALE GENOMIC DNA]</scope>
    <source>
        <strain evidence="6 7">NE2</strain>
    </source>
</reference>
<dbReference type="GO" id="GO:0051119">
    <property type="term" value="F:sugar transmembrane transporter activity"/>
    <property type="evidence" value="ECO:0007669"/>
    <property type="project" value="InterPro"/>
</dbReference>
<dbReference type="Pfam" id="PF04193">
    <property type="entry name" value="PQ-loop"/>
    <property type="match status" value="1"/>
</dbReference>
<dbReference type="Gene3D" id="1.20.1280.290">
    <property type="match status" value="1"/>
</dbReference>
<feature type="transmembrane region" description="Helical" evidence="5">
    <location>
        <begin position="39"/>
        <end position="56"/>
    </location>
</feature>
<accession>A0A1I4DAU8</accession>
<evidence type="ECO:0000256" key="5">
    <source>
        <dbReference type="SAM" id="Phobius"/>
    </source>
</evidence>
<dbReference type="GO" id="GO:0016020">
    <property type="term" value="C:membrane"/>
    <property type="evidence" value="ECO:0007669"/>
    <property type="project" value="UniProtKB-SubCell"/>
</dbReference>
<keyword evidence="4 5" id="KW-0472">Membrane</keyword>
<protein>
    <submittedName>
        <fullName evidence="6">MtN3 and saliva related transmembrane protein</fullName>
    </submittedName>
</protein>
<dbReference type="InterPro" id="IPR047662">
    <property type="entry name" value="SemiSWEET"/>
</dbReference>
<dbReference type="SMART" id="SM00679">
    <property type="entry name" value="CTNS"/>
    <property type="match status" value="1"/>
</dbReference>
<evidence type="ECO:0000313" key="7">
    <source>
        <dbReference type="Proteomes" id="UP000198755"/>
    </source>
</evidence>
<dbReference type="EMBL" id="FOSN01000048">
    <property type="protein sequence ID" value="SFK90225.1"/>
    <property type="molecule type" value="Genomic_DNA"/>
</dbReference>
<keyword evidence="7" id="KW-1185">Reference proteome</keyword>
<gene>
    <name evidence="6" type="ORF">SAMN05444581_1484</name>
</gene>
<dbReference type="AlphaFoldDB" id="A0A1I4DAU8"/>
<dbReference type="NCBIfam" id="NF037968">
    <property type="entry name" value="SemiSWEET_2"/>
    <property type="match status" value="1"/>
</dbReference>
<sequence>MDSTLVIGTVAALVSTVSFVPQAWKIIRTRNTSGISTGMYAMTVAGFSLWLSYGLLRREWPLIVPNAICLFASSFIFAMKLFPKRFMRSVADALNPSAN</sequence>
<evidence type="ECO:0000313" key="6">
    <source>
        <dbReference type="EMBL" id="SFK90225.1"/>
    </source>
</evidence>